<proteinExistence type="predicted"/>
<evidence type="ECO:0000313" key="2">
    <source>
        <dbReference type="EMBL" id="MBP2114883.1"/>
    </source>
</evidence>
<dbReference type="InterPro" id="IPR010982">
    <property type="entry name" value="Lambda_DNA-bd_dom_sf"/>
</dbReference>
<accession>A0ABS4NXT5</accession>
<name>A0ABS4NXT5_9BACL</name>
<feature type="domain" description="HTH cro/C1-type" evidence="1">
    <location>
        <begin position="14"/>
        <end position="87"/>
    </location>
</feature>
<dbReference type="InterPro" id="IPR001387">
    <property type="entry name" value="Cro/C1-type_HTH"/>
</dbReference>
<dbReference type="RefSeq" id="WP_209877671.1">
    <property type="nucleotide sequence ID" value="NZ_JAGGLV010000021.1"/>
</dbReference>
<dbReference type="EMBL" id="JAGGLV010000021">
    <property type="protein sequence ID" value="MBP2114883.1"/>
    <property type="molecule type" value="Genomic_DNA"/>
</dbReference>
<dbReference type="Gene3D" id="3.30.450.180">
    <property type="match status" value="1"/>
</dbReference>
<comment type="caution">
    <text evidence="2">The sequence shown here is derived from an EMBL/GenBank/DDBJ whole genome shotgun (WGS) entry which is preliminary data.</text>
</comment>
<protein>
    <submittedName>
        <fullName evidence="2">Transcriptional regulator with XRE-family HTH domain</fullName>
    </submittedName>
</protein>
<dbReference type="PANTHER" id="PTHR35010">
    <property type="entry name" value="BLL4672 PROTEIN-RELATED"/>
    <property type="match status" value="1"/>
</dbReference>
<dbReference type="Pfam" id="PF13560">
    <property type="entry name" value="HTH_31"/>
    <property type="match status" value="1"/>
</dbReference>
<dbReference type="CDD" id="cd00093">
    <property type="entry name" value="HTH_XRE"/>
    <property type="match status" value="1"/>
</dbReference>
<dbReference type="SUPFAM" id="SSF47413">
    <property type="entry name" value="lambda repressor-like DNA-binding domains"/>
    <property type="match status" value="1"/>
</dbReference>
<dbReference type="Gene3D" id="1.10.260.40">
    <property type="entry name" value="lambda repressor-like DNA-binding domains"/>
    <property type="match status" value="1"/>
</dbReference>
<dbReference type="SMART" id="SM00530">
    <property type="entry name" value="HTH_XRE"/>
    <property type="match status" value="1"/>
</dbReference>
<evidence type="ECO:0000259" key="1">
    <source>
        <dbReference type="SMART" id="SM00530"/>
    </source>
</evidence>
<keyword evidence="3" id="KW-1185">Reference proteome</keyword>
<gene>
    <name evidence="2" type="ORF">J2Z70_005067</name>
</gene>
<reference evidence="2 3" key="1">
    <citation type="submission" date="2021-03" db="EMBL/GenBank/DDBJ databases">
        <title>Genomic Encyclopedia of Type Strains, Phase IV (KMG-IV): sequencing the most valuable type-strain genomes for metagenomic binning, comparative biology and taxonomic classification.</title>
        <authorList>
            <person name="Goeker M."/>
        </authorList>
    </citation>
    <scope>NUCLEOTIDE SEQUENCE [LARGE SCALE GENOMIC DNA]</scope>
    <source>
        <strain evidence="2 3">DSM 101953</strain>
    </source>
</reference>
<organism evidence="2 3">
    <name type="scientific">Paenibacillus silagei</name>
    <dbReference type="NCBI Taxonomy" id="1670801"/>
    <lineage>
        <taxon>Bacteria</taxon>
        <taxon>Bacillati</taxon>
        <taxon>Bacillota</taxon>
        <taxon>Bacilli</taxon>
        <taxon>Bacillales</taxon>
        <taxon>Paenibacillaceae</taxon>
        <taxon>Paenibacillus</taxon>
    </lineage>
</organism>
<dbReference type="Proteomes" id="UP000773462">
    <property type="component" value="Unassembled WGS sequence"/>
</dbReference>
<sequence length="269" mass="31421">MSYEITRFRRLGDYLRSRRERLQPEAVGIKETNSQRRTPGLRREEVAVLAGLSSTYYTWLEQGREVTASREVMESLSQALRLSADERKHLFELWNPGLPDTLASIDTASPELNPQWRDIIRQLTYPSFITNERSEVLAWNDKASEVLSDFGGLSASERIMMRLLFLDMELRRRMRNWEEFAIYSVGVYRTYYDMNLHDPWYKEMVDQLMEDSADFAQMWKQHNIQGKKVNRVVIESLGTSQPVVYDINSMANLADHPGLHICIYTPVLT</sequence>
<dbReference type="InterPro" id="IPR041413">
    <property type="entry name" value="MLTR_LBD"/>
</dbReference>
<evidence type="ECO:0000313" key="3">
    <source>
        <dbReference type="Proteomes" id="UP000773462"/>
    </source>
</evidence>
<dbReference type="Pfam" id="PF17765">
    <property type="entry name" value="MLTR_LBD"/>
    <property type="match status" value="1"/>
</dbReference>